<dbReference type="InterPro" id="IPR018936">
    <property type="entry name" value="PI3/4_kinase_CS"/>
</dbReference>
<dbReference type="EC" id="2.7.11.1" evidence="4"/>
<dbReference type="PANTHER" id="PTHR11139:SF125">
    <property type="entry name" value="SERINE_THREONINE-PROTEIN KINASE MEC1"/>
    <property type="match status" value="1"/>
</dbReference>
<keyword evidence="11" id="KW-0234">DNA repair</keyword>
<dbReference type="OrthoDB" id="381190at2759"/>
<dbReference type="SUPFAM" id="SSF48452">
    <property type="entry name" value="TPR-like"/>
    <property type="match status" value="1"/>
</dbReference>
<dbReference type="Pfam" id="PF08064">
    <property type="entry name" value="UME"/>
    <property type="match status" value="1"/>
</dbReference>
<comment type="caution">
    <text evidence="19">The sequence shown here is derived from an EMBL/GenBank/DDBJ whole genome shotgun (WGS) entry which is preliminary data.</text>
</comment>
<comment type="catalytic activity">
    <reaction evidence="15">
        <text>L-seryl-[protein] + ATP = O-phospho-L-seryl-[protein] + ADP + H(+)</text>
        <dbReference type="Rhea" id="RHEA:17989"/>
        <dbReference type="Rhea" id="RHEA-COMP:9863"/>
        <dbReference type="Rhea" id="RHEA-COMP:11604"/>
        <dbReference type="ChEBI" id="CHEBI:15378"/>
        <dbReference type="ChEBI" id="CHEBI:29999"/>
        <dbReference type="ChEBI" id="CHEBI:30616"/>
        <dbReference type="ChEBI" id="CHEBI:83421"/>
        <dbReference type="ChEBI" id="CHEBI:456216"/>
        <dbReference type="EC" id="2.7.11.1"/>
    </reaction>
</comment>
<dbReference type="EMBL" id="NAJN01002233">
    <property type="protein sequence ID" value="TKA55648.1"/>
    <property type="molecule type" value="Genomic_DNA"/>
</dbReference>
<protein>
    <recommendedName>
        <fullName evidence="4">non-specific serine/threonine protein kinase</fullName>
        <ecNumber evidence="4">2.7.11.1</ecNumber>
    </recommendedName>
</protein>
<accession>A0A4U0W0X1</accession>
<dbReference type="FunFam" id="1.10.1070.11:FF:000031">
    <property type="entry name" value="Phosphatidyl inositol 3-kinase"/>
    <property type="match status" value="1"/>
</dbReference>
<dbReference type="Gene3D" id="1.10.1070.11">
    <property type="entry name" value="Phosphatidylinositol 3-/4-kinase, catalytic domain"/>
    <property type="match status" value="1"/>
</dbReference>
<sequence>MQKGGLSKGASRQTRLLASFFDQHVLGIMAHFSDIIGDGLVIQPTAEKKRSLRAIEEMINIAKTHVSIALPQIRACLQSALDTHDLRDQAFSAWAALIIHSASDDIALVMDHTFAVIAQNWVFFSPASQQLAHATVAHLLKNHSTIVRDAIHTLPSLASIPLMSKFYSEIARLKASMHMSSHCQAFSQRCEDENATVVVQALHELVSWLEKNQQFIHESAVSEQPSPVIGKLTRSILDACIRFAEDRTDIVSLCTQSLGLIGCLDPNRVEAARHKRDILVKSNFDRADEVIDFVAFFLERVLVKAFHSVTNARAQGFLAYVMQELLKSCGFDKVATYRPGGSQSNSSYQRWMEIPSTVRSTLTPFLSSRYVLTTSTTVPAPRNYPIFSTKLSHSAWLRAFVFDLLQRGTGVNAKMIFPVLARIIRGHDISISIFLLPFAALNVTVGGTDREAKDIGKELLTVLEHQGQGAGHFETTKACSENVFQVLDYFSRWMQEKNKELAHMRNVAARMGQSPPELEELTLVKQISSVERVLSGIPAEVIARRAVECGSYARALFHWEQYVRQQKKIASDRGETANEEFLYQRLQDIYTQIDEPDGIEGISTHLHVLDPDQQVLDHRKAGRWTAAQSWYELELATKPDNVDVQTNLLTCLRESGQFDALLKYVESFDIAPSRSAPQVLSFASEASWMTEKFDLLRKHVTKPSEAMLQDFNVGIGKAMVKILDNDQPGFLTALSSLREGVAKGFSNSNTSSLQTCHDHMLKLHALYEIESLSGLANIQAPDPDRAFDWEPLDRRLAILGSYMPDKQYLLGIRRAVMKISKLHISELDRASSWLTSARLARKAGLTNTAFNAVLHATQLGDDSAKIEHSRLLWKDGHHRKAIQNLEGAIAVNAFRSHDKEVVAEASHAEDKQQQQNMLTARAHLLLAKWLDTAGQTQSQVITNKYQFAAKTNARWDKGHYYLGKHYNKLLESEKALPRARQSMSFLCGETAKLVIDNYMRSLAFGSKYWYQTVPKILTLWLELGMDVHNASRPAASDVGIADQRIRILDLVHRQLRKYIDRLPAYIFYTALPQIISRISHPNMKVYEVLSTIILKIVSTHPSQALWSLLAVVKSSSHERAGRGLTLDAKRNKSEAASLELRNMIAQGQKLSDHLLQACEVHIESRASTVSLSKDLGFSHRLAPSTLVIPIESTLTATLPTVHNSDYIRRYKAFPQDRITISSFSDDVLVLASLQRPRKLTVRGSDGKNYGLLCKPKDDLRKDQRLMEFNAMINRALKRDAESSKRRLYIKTYGVTPLSEESGTIEWVDHIKPMRDILLKLYARKGVTPNYNELRTLLTEASADQQNVAIFTEKVLPQFPPTLHEYFVETFPEPEAWFAARLRYARTCAVMSMVGHVLGLGDRHGENILLEESTGGVFHVDFNCLFDKGLTFEKPELVPFRLTHNMVDAMGAYGYEGPFRKSAELTMEILRQNEETLMTILETFVYDPTTDFVGKKKRPTPGVPDTPQEVLESVRSKLRGLLKGESVPLSVEGHVDALIIQATLPWNLASMYIGWCAFF</sequence>
<evidence type="ECO:0000256" key="8">
    <source>
        <dbReference type="ARBA" id="ARBA00022763"/>
    </source>
</evidence>
<evidence type="ECO:0000259" key="16">
    <source>
        <dbReference type="PROSITE" id="PS50290"/>
    </source>
</evidence>
<evidence type="ECO:0000313" key="19">
    <source>
        <dbReference type="EMBL" id="TKA55648.1"/>
    </source>
</evidence>
<evidence type="ECO:0000256" key="2">
    <source>
        <dbReference type="ARBA" id="ARBA00010769"/>
    </source>
</evidence>
<comment type="catalytic activity">
    <reaction evidence="14">
        <text>L-threonyl-[protein] + ATP = O-phospho-L-threonyl-[protein] + ADP + H(+)</text>
        <dbReference type="Rhea" id="RHEA:46608"/>
        <dbReference type="Rhea" id="RHEA-COMP:11060"/>
        <dbReference type="Rhea" id="RHEA-COMP:11605"/>
        <dbReference type="ChEBI" id="CHEBI:15378"/>
        <dbReference type="ChEBI" id="CHEBI:30013"/>
        <dbReference type="ChEBI" id="CHEBI:30616"/>
        <dbReference type="ChEBI" id="CHEBI:61977"/>
        <dbReference type="ChEBI" id="CHEBI:456216"/>
        <dbReference type="EC" id="2.7.11.1"/>
    </reaction>
</comment>
<keyword evidence="5" id="KW-0723">Serine/threonine-protein kinase</keyword>
<dbReference type="PANTHER" id="PTHR11139">
    <property type="entry name" value="ATAXIA TELANGIECTASIA MUTATED ATM -RELATED"/>
    <property type="match status" value="1"/>
</dbReference>
<dbReference type="GO" id="GO:0006281">
    <property type="term" value="P:DNA repair"/>
    <property type="evidence" value="ECO:0007669"/>
    <property type="project" value="UniProtKB-KW"/>
</dbReference>
<keyword evidence="12" id="KW-0539">Nucleus</keyword>
<evidence type="ECO:0000256" key="7">
    <source>
        <dbReference type="ARBA" id="ARBA00022741"/>
    </source>
</evidence>
<dbReference type="GO" id="GO:0005524">
    <property type="term" value="F:ATP binding"/>
    <property type="evidence" value="ECO:0007669"/>
    <property type="project" value="UniProtKB-KW"/>
</dbReference>
<dbReference type="InterPro" id="IPR056802">
    <property type="entry name" value="ATR-like_M-HEAT"/>
</dbReference>
<dbReference type="InterPro" id="IPR011009">
    <property type="entry name" value="Kinase-like_dom_sf"/>
</dbReference>
<dbReference type="Proteomes" id="UP000308768">
    <property type="component" value="Unassembled WGS sequence"/>
</dbReference>
<dbReference type="Pfam" id="PF02259">
    <property type="entry name" value="FAT"/>
    <property type="match status" value="1"/>
</dbReference>
<dbReference type="GO" id="GO:0005634">
    <property type="term" value="C:nucleus"/>
    <property type="evidence" value="ECO:0007669"/>
    <property type="project" value="UniProtKB-SubCell"/>
</dbReference>
<dbReference type="PROSITE" id="PS51190">
    <property type="entry name" value="FATC"/>
    <property type="match status" value="1"/>
</dbReference>
<feature type="domain" description="FAT" evidence="17">
    <location>
        <begin position="541"/>
        <end position="1114"/>
    </location>
</feature>
<dbReference type="GO" id="GO:0000723">
    <property type="term" value="P:telomere maintenance"/>
    <property type="evidence" value="ECO:0007669"/>
    <property type="project" value="TreeGrafter"/>
</dbReference>
<evidence type="ECO:0000256" key="15">
    <source>
        <dbReference type="ARBA" id="ARBA00048679"/>
    </source>
</evidence>
<comment type="function">
    <text evidence="13">Serine/threonine protein kinase which activates checkpoint signaling upon genotoxic stresses such as ionizing radiation (IR), ultraviolet light (UV), or DNA replication stalling, thereby acting as a DNA damage sensor. Recognizes the substrate consensus sequence [ST]-Q. Phosphorylates histone H2A to form H2AS128ph (gamma-H2A) at sites of DNA damage, involved in the regulation of DNA damage response mechanism. Required for the control of telomere length and genome stability.</text>
</comment>
<gene>
    <name evidence="19" type="ORF">B0A49_10492</name>
</gene>
<dbReference type="SUPFAM" id="SSF56112">
    <property type="entry name" value="Protein kinase-like (PK-like)"/>
    <property type="match status" value="1"/>
</dbReference>
<dbReference type="InterPro" id="IPR003151">
    <property type="entry name" value="PIK-rel_kinase_FAT"/>
</dbReference>
<dbReference type="GO" id="GO:0004674">
    <property type="term" value="F:protein serine/threonine kinase activity"/>
    <property type="evidence" value="ECO:0007669"/>
    <property type="project" value="UniProtKB-KW"/>
</dbReference>
<evidence type="ECO:0000256" key="13">
    <source>
        <dbReference type="ARBA" id="ARBA00025079"/>
    </source>
</evidence>
<dbReference type="InterPro" id="IPR050517">
    <property type="entry name" value="DDR_Repair_Kinase"/>
</dbReference>
<evidence type="ECO:0000259" key="18">
    <source>
        <dbReference type="PROSITE" id="PS51190"/>
    </source>
</evidence>
<dbReference type="Pfam" id="PF02260">
    <property type="entry name" value="FATC"/>
    <property type="match status" value="1"/>
</dbReference>
<evidence type="ECO:0000259" key="17">
    <source>
        <dbReference type="PROSITE" id="PS51189"/>
    </source>
</evidence>
<dbReference type="Pfam" id="PF25030">
    <property type="entry name" value="M-HEAT_ATR"/>
    <property type="match status" value="1"/>
</dbReference>
<evidence type="ECO:0000256" key="11">
    <source>
        <dbReference type="ARBA" id="ARBA00023204"/>
    </source>
</evidence>
<organism evidence="19 20">
    <name type="scientific">Cryomyces minteri</name>
    <dbReference type="NCBI Taxonomy" id="331657"/>
    <lineage>
        <taxon>Eukaryota</taxon>
        <taxon>Fungi</taxon>
        <taxon>Dikarya</taxon>
        <taxon>Ascomycota</taxon>
        <taxon>Pezizomycotina</taxon>
        <taxon>Dothideomycetes</taxon>
        <taxon>Dothideomycetes incertae sedis</taxon>
        <taxon>Cryomyces</taxon>
    </lineage>
</organism>
<comment type="similarity">
    <text evidence="2">Belongs to the PI3/PI4-kinase family. ATM subfamily.</text>
</comment>
<evidence type="ECO:0000256" key="9">
    <source>
        <dbReference type="ARBA" id="ARBA00022777"/>
    </source>
</evidence>
<feature type="domain" description="PI3K/PI4K catalytic" evidence="16">
    <location>
        <begin position="1223"/>
        <end position="1531"/>
    </location>
</feature>
<keyword evidence="6" id="KW-0808">Transferase</keyword>
<dbReference type="InterPro" id="IPR036940">
    <property type="entry name" value="PI3/4_kinase_cat_sf"/>
</dbReference>
<keyword evidence="9" id="KW-0418">Kinase</keyword>
<dbReference type="InterPro" id="IPR000403">
    <property type="entry name" value="PI3/4_kinase_cat_dom"/>
</dbReference>
<comment type="subcellular location">
    <subcellularLocation>
        <location evidence="1">Nucleus</location>
    </subcellularLocation>
</comment>
<dbReference type="PROSITE" id="PS00916">
    <property type="entry name" value="PI3_4_KINASE_2"/>
    <property type="match status" value="1"/>
</dbReference>
<keyword evidence="10" id="KW-0067">ATP-binding</keyword>
<dbReference type="STRING" id="331657.A0A4U0W0X1"/>
<dbReference type="InterPro" id="IPR016024">
    <property type="entry name" value="ARM-type_fold"/>
</dbReference>
<evidence type="ECO:0000256" key="10">
    <source>
        <dbReference type="ARBA" id="ARBA00022840"/>
    </source>
</evidence>
<dbReference type="Pfam" id="PF00454">
    <property type="entry name" value="PI3_PI4_kinase"/>
    <property type="match status" value="1"/>
</dbReference>
<dbReference type="InterPro" id="IPR012993">
    <property type="entry name" value="UME"/>
</dbReference>
<evidence type="ECO:0000256" key="4">
    <source>
        <dbReference type="ARBA" id="ARBA00012513"/>
    </source>
</evidence>
<dbReference type="InterPro" id="IPR003152">
    <property type="entry name" value="FATC_dom"/>
</dbReference>
<evidence type="ECO:0000256" key="6">
    <source>
        <dbReference type="ARBA" id="ARBA00022679"/>
    </source>
</evidence>
<evidence type="ECO:0000256" key="5">
    <source>
        <dbReference type="ARBA" id="ARBA00022527"/>
    </source>
</evidence>
<keyword evidence="7" id="KW-0547">Nucleotide-binding</keyword>
<dbReference type="SMART" id="SM00802">
    <property type="entry name" value="UME"/>
    <property type="match status" value="1"/>
</dbReference>
<evidence type="ECO:0000256" key="1">
    <source>
        <dbReference type="ARBA" id="ARBA00004123"/>
    </source>
</evidence>
<dbReference type="Pfam" id="PF23593">
    <property type="entry name" value="HEAT_ATR"/>
    <property type="match status" value="1"/>
</dbReference>
<dbReference type="GO" id="GO:0005694">
    <property type="term" value="C:chromosome"/>
    <property type="evidence" value="ECO:0007669"/>
    <property type="project" value="TreeGrafter"/>
</dbReference>
<keyword evidence="20" id="KW-1185">Reference proteome</keyword>
<proteinExistence type="inferred from homology"/>
<dbReference type="SUPFAM" id="SSF48371">
    <property type="entry name" value="ARM repeat"/>
    <property type="match status" value="1"/>
</dbReference>
<dbReference type="InterPro" id="IPR014009">
    <property type="entry name" value="PIK_FAT"/>
</dbReference>
<dbReference type="SMART" id="SM00146">
    <property type="entry name" value="PI3Kc"/>
    <property type="match status" value="1"/>
</dbReference>
<feature type="domain" description="FATC" evidence="18">
    <location>
        <begin position="1526"/>
        <end position="1558"/>
    </location>
</feature>
<dbReference type="InterPro" id="IPR057564">
    <property type="entry name" value="HEAT_ATR"/>
</dbReference>
<dbReference type="PROSITE" id="PS51189">
    <property type="entry name" value="FAT"/>
    <property type="match status" value="1"/>
</dbReference>
<keyword evidence="8" id="KW-0227">DNA damage</keyword>
<dbReference type="CDD" id="cd00892">
    <property type="entry name" value="PIKKc_ATR"/>
    <property type="match status" value="1"/>
</dbReference>
<dbReference type="GO" id="GO:0000077">
    <property type="term" value="P:DNA damage checkpoint signaling"/>
    <property type="evidence" value="ECO:0007669"/>
    <property type="project" value="TreeGrafter"/>
</dbReference>
<dbReference type="PROSITE" id="PS50290">
    <property type="entry name" value="PI3_4_KINASE_3"/>
    <property type="match status" value="1"/>
</dbReference>
<evidence type="ECO:0000313" key="20">
    <source>
        <dbReference type="Proteomes" id="UP000308768"/>
    </source>
</evidence>
<evidence type="ECO:0000256" key="14">
    <source>
        <dbReference type="ARBA" id="ARBA00047899"/>
    </source>
</evidence>
<evidence type="ECO:0000256" key="3">
    <source>
        <dbReference type="ARBA" id="ARBA00011370"/>
    </source>
</evidence>
<comment type="subunit">
    <text evidence="3">Associates with DNA double-strand breaks.</text>
</comment>
<evidence type="ECO:0000256" key="12">
    <source>
        <dbReference type="ARBA" id="ARBA00023242"/>
    </source>
</evidence>
<reference evidence="19 20" key="1">
    <citation type="submission" date="2017-03" db="EMBL/GenBank/DDBJ databases">
        <title>Genomes of endolithic fungi from Antarctica.</title>
        <authorList>
            <person name="Coleine C."/>
            <person name="Masonjones S."/>
            <person name="Stajich J.E."/>
        </authorList>
    </citation>
    <scope>NUCLEOTIDE SEQUENCE [LARGE SCALE GENOMIC DNA]</scope>
    <source>
        <strain evidence="19 20">CCFEE 5187</strain>
    </source>
</reference>
<dbReference type="Gene3D" id="3.30.1010.10">
    <property type="entry name" value="Phosphatidylinositol 3-kinase Catalytic Subunit, Chain A, domain 4"/>
    <property type="match status" value="1"/>
</dbReference>
<dbReference type="SMART" id="SM01343">
    <property type="entry name" value="FATC"/>
    <property type="match status" value="1"/>
</dbReference>
<dbReference type="InterPro" id="IPR011990">
    <property type="entry name" value="TPR-like_helical_dom_sf"/>
</dbReference>
<name>A0A4U0W0X1_9PEZI</name>